<dbReference type="Pfam" id="PF13517">
    <property type="entry name" value="FG-GAP_3"/>
    <property type="match status" value="1"/>
</dbReference>
<name>A0A4Q2DDJ6_9AGAR</name>
<evidence type="ECO:0000256" key="2">
    <source>
        <dbReference type="SAM" id="MobiDB-lite"/>
    </source>
</evidence>
<comment type="caution">
    <text evidence="3">The sequence shown here is derived from an EMBL/GenBank/DDBJ whole genome shotgun (WGS) entry which is preliminary data.</text>
</comment>
<sequence length="484" mass="52853">MDKENSDRVAEEMARLWGTQGVGDLRMENERLREERNKAWAENEELRRQVEKLRKAERERDRSPPESKTSSPVFGVSEKEDDCTWPGPTETKFANSPSDAIIIQSLPVPTRRVGRGDIVGFGISGVTILRNGLMPRTTKLVVSDFGYNAGGWRTDQHVRLVGDTTGDGLGDIIGFGDSGVFVSRNNGESFSPSSLVLEDFGSTKGWSVDDHVRYVADLRNKGYVDIIGFGDRGVFVSLNNGDGTYAPARLVLKDFGFVAGGWKMDRHLRFLADVNGDGIPDIVALGENHVFVALGNGDGTFAAPRIVINQNFTYSGDGRADIIGFGSSSGVWAVLNNGDGTFQQPKVVLKDFGLLEDTGKWQVNKHPRFVADVNGDGRGDIVGFGDAGVYVAIGNGDGTFQTPKLVIRDFGYNAGEWRVDKHPRFVVDLTGNGAADIIGFGQDAVWVSYNDGKGNFGPIQKLTEEFSFNRGWGTNNTVRWIANL</sequence>
<evidence type="ECO:0000313" key="4">
    <source>
        <dbReference type="Proteomes" id="UP000290288"/>
    </source>
</evidence>
<evidence type="ECO:0000313" key="3">
    <source>
        <dbReference type="EMBL" id="RXW17549.1"/>
    </source>
</evidence>
<organism evidence="3 4">
    <name type="scientific">Candolleomyces aberdarensis</name>
    <dbReference type="NCBI Taxonomy" id="2316362"/>
    <lineage>
        <taxon>Eukaryota</taxon>
        <taxon>Fungi</taxon>
        <taxon>Dikarya</taxon>
        <taxon>Basidiomycota</taxon>
        <taxon>Agaricomycotina</taxon>
        <taxon>Agaricomycetes</taxon>
        <taxon>Agaricomycetidae</taxon>
        <taxon>Agaricales</taxon>
        <taxon>Agaricineae</taxon>
        <taxon>Psathyrellaceae</taxon>
        <taxon>Candolleomyces</taxon>
    </lineage>
</organism>
<accession>A0A4Q2DDJ6</accession>
<dbReference type="InterPro" id="IPR013517">
    <property type="entry name" value="FG-GAP"/>
</dbReference>
<keyword evidence="4" id="KW-1185">Reference proteome</keyword>
<dbReference type="Gene3D" id="2.40.128.340">
    <property type="match status" value="1"/>
</dbReference>
<keyword evidence="1" id="KW-0732">Signal</keyword>
<feature type="region of interest" description="Disordered" evidence="2">
    <location>
        <begin position="54"/>
        <end position="84"/>
    </location>
</feature>
<dbReference type="PANTHER" id="PTHR44103:SF1">
    <property type="entry name" value="PROPROTEIN CONVERTASE P"/>
    <property type="match status" value="1"/>
</dbReference>
<feature type="compositionally biased region" description="Basic and acidic residues" evidence="2">
    <location>
        <begin position="1"/>
        <end position="14"/>
    </location>
</feature>
<dbReference type="OrthoDB" id="10022113at2759"/>
<evidence type="ECO:0000256" key="1">
    <source>
        <dbReference type="ARBA" id="ARBA00022729"/>
    </source>
</evidence>
<dbReference type="SUPFAM" id="SSF69318">
    <property type="entry name" value="Integrin alpha N-terminal domain"/>
    <property type="match status" value="1"/>
</dbReference>
<dbReference type="Proteomes" id="UP000290288">
    <property type="component" value="Unassembled WGS sequence"/>
</dbReference>
<gene>
    <name evidence="3" type="ORF">EST38_g8312</name>
</gene>
<protein>
    <submittedName>
        <fullName evidence="3">Uncharacterized protein</fullName>
    </submittedName>
</protein>
<dbReference type="AlphaFoldDB" id="A0A4Q2DDJ6"/>
<dbReference type="EMBL" id="SDEE01000332">
    <property type="protein sequence ID" value="RXW17549.1"/>
    <property type="molecule type" value="Genomic_DNA"/>
</dbReference>
<dbReference type="InterPro" id="IPR028994">
    <property type="entry name" value="Integrin_alpha_N"/>
</dbReference>
<reference evidence="3 4" key="1">
    <citation type="submission" date="2019-01" db="EMBL/GenBank/DDBJ databases">
        <title>Draft genome sequence of Psathyrella aberdarensis IHI B618.</title>
        <authorList>
            <person name="Buettner E."/>
            <person name="Kellner H."/>
        </authorList>
    </citation>
    <scope>NUCLEOTIDE SEQUENCE [LARGE SCALE GENOMIC DNA]</scope>
    <source>
        <strain evidence="3 4">IHI B618</strain>
    </source>
</reference>
<feature type="region of interest" description="Disordered" evidence="2">
    <location>
        <begin position="1"/>
        <end position="29"/>
    </location>
</feature>
<feature type="compositionally biased region" description="Basic and acidic residues" evidence="2">
    <location>
        <begin position="54"/>
        <end position="65"/>
    </location>
</feature>
<proteinExistence type="predicted"/>
<dbReference type="PANTHER" id="PTHR44103">
    <property type="entry name" value="PROPROTEIN CONVERTASE P"/>
    <property type="match status" value="1"/>
</dbReference>